<dbReference type="SMART" id="SM00184">
    <property type="entry name" value="RING"/>
    <property type="match status" value="1"/>
</dbReference>
<keyword evidence="2" id="KW-0863">Zinc-finger</keyword>
<dbReference type="SUPFAM" id="SSF57850">
    <property type="entry name" value="RING/U-box"/>
    <property type="match status" value="1"/>
</dbReference>
<keyword evidence="1" id="KW-0479">Metal-binding</keyword>
<dbReference type="InterPro" id="IPR001841">
    <property type="entry name" value="Znf_RING"/>
</dbReference>
<dbReference type="Pfam" id="PF13639">
    <property type="entry name" value="zf-RING_2"/>
    <property type="match status" value="1"/>
</dbReference>
<evidence type="ECO:0000256" key="1">
    <source>
        <dbReference type="ARBA" id="ARBA00022723"/>
    </source>
</evidence>
<protein>
    <recommendedName>
        <fullName evidence="4">RING-type domain-containing protein</fullName>
    </recommendedName>
</protein>
<reference evidence="5" key="1">
    <citation type="journal article" date="2020" name="Nature">
        <title>Giant virus diversity and host interactions through global metagenomics.</title>
        <authorList>
            <person name="Schulz F."/>
            <person name="Roux S."/>
            <person name="Paez-Espino D."/>
            <person name="Jungbluth S."/>
            <person name="Walsh D.A."/>
            <person name="Denef V.J."/>
            <person name="McMahon K.D."/>
            <person name="Konstantinidis K.T."/>
            <person name="Eloe-Fadrosh E.A."/>
            <person name="Kyrpides N.C."/>
            <person name="Woyke T."/>
        </authorList>
    </citation>
    <scope>NUCLEOTIDE SEQUENCE</scope>
    <source>
        <strain evidence="5">GVMAG-M-3300027804-48</strain>
    </source>
</reference>
<sequence length="171" mass="20094">MASSLRIKGCKIDEIRFIVHIIKNSKSQKYASIKRKIEKATYDFSCKVINTYDIKNCLAIINSYSNSSIYEAIKQSNGILDLSTEVSFYRSLSFPYLYDIIYHKIHAEFYNYKTNFIPKEGTIECSICLDVIDKELHVTKCNHTFHNLCYFKYIKHKNNTTCPNCRQYLFC</sequence>
<keyword evidence="3" id="KW-0862">Zinc</keyword>
<feature type="domain" description="RING-type" evidence="4">
    <location>
        <begin position="125"/>
        <end position="166"/>
    </location>
</feature>
<dbReference type="GO" id="GO:0016567">
    <property type="term" value="P:protein ubiquitination"/>
    <property type="evidence" value="ECO:0007669"/>
    <property type="project" value="TreeGrafter"/>
</dbReference>
<evidence type="ECO:0000313" key="5">
    <source>
        <dbReference type="EMBL" id="QHU29524.1"/>
    </source>
</evidence>
<dbReference type="PANTHER" id="PTHR45969:SF69">
    <property type="entry name" value="FINGER DOMAIN PROTEIN, PUTATIVE (AFU_ORTHOLOGUE AFUA_3G12190)-RELATED"/>
    <property type="match status" value="1"/>
</dbReference>
<dbReference type="PANTHER" id="PTHR45969">
    <property type="entry name" value="RING ZINC FINGER PROTEIN-RELATED"/>
    <property type="match status" value="1"/>
</dbReference>
<name>A0A6C0LIZ4_9ZZZZ</name>
<dbReference type="GO" id="GO:0008270">
    <property type="term" value="F:zinc ion binding"/>
    <property type="evidence" value="ECO:0007669"/>
    <property type="project" value="UniProtKB-KW"/>
</dbReference>
<dbReference type="PROSITE" id="PS50089">
    <property type="entry name" value="ZF_RING_2"/>
    <property type="match status" value="1"/>
</dbReference>
<dbReference type="Gene3D" id="3.30.40.10">
    <property type="entry name" value="Zinc/RING finger domain, C3HC4 (zinc finger)"/>
    <property type="match status" value="1"/>
</dbReference>
<organism evidence="5">
    <name type="scientific">viral metagenome</name>
    <dbReference type="NCBI Taxonomy" id="1070528"/>
    <lineage>
        <taxon>unclassified sequences</taxon>
        <taxon>metagenomes</taxon>
        <taxon>organismal metagenomes</taxon>
    </lineage>
</organism>
<accession>A0A6C0LIZ4</accession>
<dbReference type="GO" id="GO:0061630">
    <property type="term" value="F:ubiquitin protein ligase activity"/>
    <property type="evidence" value="ECO:0007669"/>
    <property type="project" value="TreeGrafter"/>
</dbReference>
<proteinExistence type="predicted"/>
<evidence type="ECO:0000256" key="2">
    <source>
        <dbReference type="ARBA" id="ARBA00022771"/>
    </source>
</evidence>
<evidence type="ECO:0000259" key="4">
    <source>
        <dbReference type="PROSITE" id="PS50089"/>
    </source>
</evidence>
<dbReference type="AlphaFoldDB" id="A0A6C0LIZ4"/>
<dbReference type="InterPro" id="IPR013083">
    <property type="entry name" value="Znf_RING/FYVE/PHD"/>
</dbReference>
<evidence type="ECO:0000256" key="3">
    <source>
        <dbReference type="ARBA" id="ARBA00022833"/>
    </source>
</evidence>
<dbReference type="EMBL" id="MN740490">
    <property type="protein sequence ID" value="QHU29524.1"/>
    <property type="molecule type" value="Genomic_DNA"/>
</dbReference>